<dbReference type="CDD" id="cd07989">
    <property type="entry name" value="LPLAT_AGPAT-like"/>
    <property type="match status" value="1"/>
</dbReference>
<dbReference type="GO" id="GO:0003841">
    <property type="term" value="F:1-acylglycerol-3-phosphate O-acyltransferase activity"/>
    <property type="evidence" value="ECO:0007669"/>
    <property type="project" value="UniProtKB-EC"/>
</dbReference>
<feature type="domain" description="Phospholipid/glycerol acyltransferase" evidence="5">
    <location>
        <begin position="72"/>
        <end position="186"/>
    </location>
</feature>
<dbReference type="PANTHER" id="PTHR10434:SF40">
    <property type="entry name" value="1-ACYL-SN-GLYCEROL-3-PHOSPHATE ACYLTRANSFERASE"/>
    <property type="match status" value="1"/>
</dbReference>
<evidence type="ECO:0000313" key="7">
    <source>
        <dbReference type="Proteomes" id="UP000070250"/>
    </source>
</evidence>
<dbReference type="PANTHER" id="PTHR10434">
    <property type="entry name" value="1-ACYL-SN-GLYCEROL-3-PHOSPHATE ACYLTRANSFERASE"/>
    <property type="match status" value="1"/>
</dbReference>
<keyword evidence="3 6" id="KW-0012">Acyltransferase</keyword>
<evidence type="ECO:0000256" key="3">
    <source>
        <dbReference type="ARBA" id="ARBA00023315"/>
    </source>
</evidence>
<protein>
    <submittedName>
        <fullName evidence="6">1-acyl-sn-glycerol-3-phosphate acyltransferase</fullName>
        <ecNumber evidence="6">2.3.1.51</ecNumber>
    </submittedName>
</protein>
<dbReference type="PATRIC" id="fig|465721.4.peg.3313"/>
<name>A0A127FDM5_STEDE</name>
<dbReference type="AlphaFoldDB" id="A0A127FDM5"/>
<reference evidence="6 7" key="1">
    <citation type="submission" date="2015-06" db="EMBL/GenBank/DDBJ databases">
        <title>A Comprehensive Approach to Explore the Metabolic and Phylogenetic Diversity of Bacterial Steroid Degradation in the Environment: Testosterone as an Example.</title>
        <authorList>
            <person name="Yang F.-C."/>
            <person name="Chen Y.-L."/>
            <person name="Yu C.-P."/>
            <person name="Tang S.-L."/>
            <person name="Wang P.-H."/>
            <person name="Ismail W."/>
            <person name="Wang C.-H."/>
            <person name="Yang C.-Y."/>
            <person name="Chiang Y.-R."/>
        </authorList>
    </citation>
    <scope>NUCLEOTIDE SEQUENCE [LARGE SCALE GENOMIC DNA]</scope>
    <source>
        <strain evidence="6 7">DSM 18526</strain>
    </source>
</reference>
<keyword evidence="4" id="KW-0472">Membrane</keyword>
<sequence length="241" mass="26952">MQLLRSLLFTSFFFGSTLIYSILVVLASGLSDERRFAIAHHWSRTQLWMLKTVCGLRYQVEGREHIPAQGCHVSMWKHSSTWETIAQASLLPPQSWVLKRELMWIPIVGWALGRLKPIAIDRKAVLAAANQIVAVGKQRLADGLWVLIFPEGTRVPAGERRRYGASGALLASQAGCQILPVAHNAGYFWPRRGWLKKPGIITVRFGPPIDASGRDPRELNREVQAWIEAALDDMPKPGQAV</sequence>
<dbReference type="STRING" id="465721.ACG33_15500"/>
<evidence type="ECO:0000256" key="2">
    <source>
        <dbReference type="ARBA" id="ARBA00022679"/>
    </source>
</evidence>
<comment type="pathway">
    <text evidence="1">Lipid metabolism.</text>
</comment>
<keyword evidence="7" id="KW-1185">Reference proteome</keyword>
<gene>
    <name evidence="6" type="ORF">ACG33_15500</name>
</gene>
<keyword evidence="2 6" id="KW-0808">Transferase</keyword>
<dbReference type="RefSeq" id="WP_066922580.1">
    <property type="nucleotide sequence ID" value="NZ_CP011971.1"/>
</dbReference>
<evidence type="ECO:0000256" key="4">
    <source>
        <dbReference type="SAM" id="Phobius"/>
    </source>
</evidence>
<dbReference type="SUPFAM" id="SSF69593">
    <property type="entry name" value="Glycerol-3-phosphate (1)-acyltransferase"/>
    <property type="match status" value="1"/>
</dbReference>
<dbReference type="Pfam" id="PF01553">
    <property type="entry name" value="Acyltransferase"/>
    <property type="match status" value="1"/>
</dbReference>
<evidence type="ECO:0000256" key="1">
    <source>
        <dbReference type="ARBA" id="ARBA00005189"/>
    </source>
</evidence>
<dbReference type="EC" id="2.3.1.51" evidence="6"/>
<organism evidence="6 7">
    <name type="scientific">Steroidobacter denitrificans</name>
    <dbReference type="NCBI Taxonomy" id="465721"/>
    <lineage>
        <taxon>Bacteria</taxon>
        <taxon>Pseudomonadati</taxon>
        <taxon>Pseudomonadota</taxon>
        <taxon>Gammaproteobacteria</taxon>
        <taxon>Steroidobacterales</taxon>
        <taxon>Steroidobacteraceae</taxon>
        <taxon>Steroidobacter</taxon>
    </lineage>
</organism>
<evidence type="ECO:0000259" key="5">
    <source>
        <dbReference type="SMART" id="SM00563"/>
    </source>
</evidence>
<dbReference type="GO" id="GO:0006654">
    <property type="term" value="P:phosphatidic acid biosynthetic process"/>
    <property type="evidence" value="ECO:0007669"/>
    <property type="project" value="TreeGrafter"/>
</dbReference>
<feature type="transmembrane region" description="Helical" evidence="4">
    <location>
        <begin position="6"/>
        <end position="27"/>
    </location>
</feature>
<keyword evidence="4" id="KW-0812">Transmembrane</keyword>
<dbReference type="SMART" id="SM00563">
    <property type="entry name" value="PlsC"/>
    <property type="match status" value="1"/>
</dbReference>
<dbReference type="KEGG" id="sdf:ACG33_15500"/>
<dbReference type="InterPro" id="IPR002123">
    <property type="entry name" value="Plipid/glycerol_acylTrfase"/>
</dbReference>
<dbReference type="Proteomes" id="UP000070250">
    <property type="component" value="Chromosome"/>
</dbReference>
<proteinExistence type="predicted"/>
<evidence type="ECO:0000313" key="6">
    <source>
        <dbReference type="EMBL" id="AMN48477.1"/>
    </source>
</evidence>
<accession>A0A127FDM5</accession>
<keyword evidence="4" id="KW-1133">Transmembrane helix</keyword>
<dbReference type="EMBL" id="CP011971">
    <property type="protein sequence ID" value="AMN48477.1"/>
    <property type="molecule type" value="Genomic_DNA"/>
</dbReference>